<reference evidence="1 2" key="2">
    <citation type="submission" date="2007-04" db="EMBL/GenBank/DDBJ databases">
        <title>Draft genome sequence of Dorea longicatena (DSM 13814).</title>
        <authorList>
            <person name="Sudarsanam P."/>
            <person name="Ley R."/>
            <person name="Guruge J."/>
            <person name="Turnbaugh P.J."/>
            <person name="Mahowald M."/>
            <person name="Liep D."/>
            <person name="Gordon J."/>
        </authorList>
    </citation>
    <scope>NUCLEOTIDE SEQUENCE [LARGE SCALE GENOMIC DNA]</scope>
    <source>
        <strain evidence="1 2">DSM 13814</strain>
    </source>
</reference>
<dbReference type="AlphaFoldDB" id="A6BDW5"/>
<dbReference type="Proteomes" id="UP000004016">
    <property type="component" value="Unassembled WGS sequence"/>
</dbReference>
<comment type="caution">
    <text evidence="1">The sequence shown here is derived from an EMBL/GenBank/DDBJ whole genome shotgun (WGS) entry which is preliminary data.</text>
</comment>
<protein>
    <submittedName>
        <fullName evidence="1">Uncharacterized protein</fullName>
    </submittedName>
</protein>
<gene>
    <name evidence="1" type="ORF">DORLON_00481</name>
</gene>
<accession>A6BDW5</accession>
<dbReference type="HOGENOM" id="CLU_3232792_0_0_9"/>
<reference evidence="1 2" key="1">
    <citation type="submission" date="2007-03" db="EMBL/GenBank/DDBJ databases">
        <authorList>
            <person name="Fulton L."/>
            <person name="Clifton S."/>
            <person name="Fulton B."/>
            <person name="Xu J."/>
            <person name="Minx P."/>
            <person name="Pepin K.H."/>
            <person name="Johnson M."/>
            <person name="Thiruvilangam P."/>
            <person name="Bhonagiri V."/>
            <person name="Nash W.E."/>
            <person name="Mardis E.R."/>
            <person name="Wilson R.K."/>
        </authorList>
    </citation>
    <scope>NUCLEOTIDE SEQUENCE [LARGE SCALE GENOMIC DNA]</scope>
    <source>
        <strain evidence="1 2">DSM 13814</strain>
    </source>
</reference>
<sequence length="43" mass="4921">MILFAVFVFMQNEGKDILHISSTKVVQEVSKNADITDVWKKIP</sequence>
<evidence type="ECO:0000313" key="2">
    <source>
        <dbReference type="Proteomes" id="UP000004016"/>
    </source>
</evidence>
<proteinExistence type="predicted"/>
<dbReference type="EMBL" id="AAXB02000002">
    <property type="protein sequence ID" value="EDM63804.1"/>
    <property type="molecule type" value="Genomic_DNA"/>
</dbReference>
<organism evidence="1 2">
    <name type="scientific">Dorea longicatena DSM 13814</name>
    <dbReference type="NCBI Taxonomy" id="411462"/>
    <lineage>
        <taxon>Bacteria</taxon>
        <taxon>Bacillati</taxon>
        <taxon>Bacillota</taxon>
        <taxon>Clostridia</taxon>
        <taxon>Lachnospirales</taxon>
        <taxon>Lachnospiraceae</taxon>
        <taxon>Dorea</taxon>
    </lineage>
</organism>
<evidence type="ECO:0000313" key="1">
    <source>
        <dbReference type="EMBL" id="EDM63804.1"/>
    </source>
</evidence>
<name>A6BDW5_9FIRM</name>